<dbReference type="OrthoDB" id="8071692at2"/>
<gene>
    <name evidence="2" type="ORF">CIT31_32140</name>
</gene>
<dbReference type="EMBL" id="NPKH01000039">
    <property type="protein sequence ID" value="PAP91862.1"/>
    <property type="molecule type" value="Genomic_DNA"/>
</dbReference>
<name>A0A271K7X1_9HYPH</name>
<reference evidence="2 3" key="1">
    <citation type="submission" date="2017-08" db="EMBL/GenBank/DDBJ databases">
        <title>Mesorhizobium wenxinae sp. nov., a novel rhizobial species isolated from root nodules of chickpea (Cicer arietinum L.).</title>
        <authorList>
            <person name="Zhang J."/>
        </authorList>
    </citation>
    <scope>NUCLEOTIDE SEQUENCE [LARGE SCALE GENOMIC DNA]</scope>
    <source>
        <strain evidence="3">WYCCWR 10019</strain>
    </source>
</reference>
<keyword evidence="1" id="KW-0472">Membrane</keyword>
<dbReference type="RefSeq" id="WP_095521827.1">
    <property type="nucleotide sequence ID" value="NZ_NPKH01000039.1"/>
</dbReference>
<keyword evidence="1" id="KW-0812">Transmembrane</keyword>
<keyword evidence="1" id="KW-1133">Transmembrane helix</keyword>
<dbReference type="Proteomes" id="UP000215931">
    <property type="component" value="Unassembled WGS sequence"/>
</dbReference>
<sequence>MPWSDTLGPYRRAASLGGYALAAVLAGSEIVILALALNPNVNADYRAYYIDRTTTCLNRDAVGSYTLGQTVSFRNDGAKQAAGIKVCGWSGPVADGTHSLGETSRLRVKIPPLRNGLTATLQMAAVIRPPQITQRVVISVNGVRAHAVTLSGKEPRTVSFVIPSAALCKADTLEIAFDYLDGIPPTPAASNIYKRSIKLASFRLDAIEVD</sequence>
<dbReference type="AlphaFoldDB" id="A0A271K7X1"/>
<organism evidence="2 3">
    <name type="scientific">Mesorhizobium wenxiniae</name>
    <dbReference type="NCBI Taxonomy" id="2014805"/>
    <lineage>
        <taxon>Bacteria</taxon>
        <taxon>Pseudomonadati</taxon>
        <taxon>Pseudomonadota</taxon>
        <taxon>Alphaproteobacteria</taxon>
        <taxon>Hyphomicrobiales</taxon>
        <taxon>Phyllobacteriaceae</taxon>
        <taxon>Mesorhizobium</taxon>
    </lineage>
</organism>
<keyword evidence="3" id="KW-1185">Reference proteome</keyword>
<accession>A0A271K7X1</accession>
<evidence type="ECO:0000313" key="3">
    <source>
        <dbReference type="Proteomes" id="UP000215931"/>
    </source>
</evidence>
<evidence type="ECO:0000313" key="2">
    <source>
        <dbReference type="EMBL" id="PAP91862.1"/>
    </source>
</evidence>
<feature type="transmembrane region" description="Helical" evidence="1">
    <location>
        <begin position="16"/>
        <end position="37"/>
    </location>
</feature>
<comment type="caution">
    <text evidence="2">The sequence shown here is derived from an EMBL/GenBank/DDBJ whole genome shotgun (WGS) entry which is preliminary data.</text>
</comment>
<protein>
    <submittedName>
        <fullName evidence="2">Uncharacterized protein</fullName>
    </submittedName>
</protein>
<evidence type="ECO:0000256" key="1">
    <source>
        <dbReference type="SAM" id="Phobius"/>
    </source>
</evidence>
<proteinExistence type="predicted"/>